<feature type="coiled-coil region" evidence="7">
    <location>
        <begin position="171"/>
        <end position="198"/>
    </location>
</feature>
<keyword evidence="7" id="KW-0175">Coiled coil</keyword>
<dbReference type="PANTHER" id="PTHR13083:SF3">
    <property type="entry name" value="WD REPEAT-CONTAINING PROTEIN 91"/>
    <property type="match status" value="1"/>
</dbReference>
<dbReference type="InterPro" id="IPR036322">
    <property type="entry name" value="WD40_repeat_dom_sf"/>
</dbReference>
<dbReference type="InterPro" id="IPR001680">
    <property type="entry name" value="WD40_rpt"/>
</dbReference>
<evidence type="ECO:0000313" key="10">
    <source>
        <dbReference type="EMBL" id="MEQ2239441.1"/>
    </source>
</evidence>
<feature type="compositionally biased region" description="Basic and acidic residues" evidence="8">
    <location>
        <begin position="288"/>
        <end position="299"/>
    </location>
</feature>
<proteinExistence type="inferred from homology"/>
<keyword evidence="11" id="KW-1185">Reference proteome</keyword>
<dbReference type="PANTHER" id="PTHR13083">
    <property type="entry name" value="WD REPEAT-CONTAINING PROTEIN 91"/>
    <property type="match status" value="1"/>
</dbReference>
<name>A0ABV0U3Z0_9TELE</name>
<comment type="caution">
    <text evidence="10">The sequence shown here is derived from an EMBL/GenBank/DDBJ whole genome shotgun (WGS) entry which is preliminary data.</text>
</comment>
<accession>A0ABV0U3Z0</accession>
<reference evidence="10 11" key="1">
    <citation type="submission" date="2021-06" db="EMBL/GenBank/DDBJ databases">
        <authorList>
            <person name="Palmer J.M."/>
        </authorList>
    </citation>
    <scope>NUCLEOTIDE SEQUENCE [LARGE SCALE GENOMIC DNA]</scope>
    <source>
        <strain evidence="11">if_2019</strain>
        <tissue evidence="10">Muscle</tissue>
    </source>
</reference>
<feature type="region of interest" description="Disordered" evidence="8">
    <location>
        <begin position="248"/>
        <end position="380"/>
    </location>
</feature>
<gene>
    <name evidence="10" type="primary">WDR91</name>
    <name evidence="10" type="ORF">ILYODFUR_004519</name>
</gene>
<evidence type="ECO:0000256" key="4">
    <source>
        <dbReference type="ARBA" id="ARBA00021116"/>
    </source>
</evidence>
<dbReference type="SUPFAM" id="SSF50978">
    <property type="entry name" value="WD40 repeat-like"/>
    <property type="match status" value="1"/>
</dbReference>
<evidence type="ECO:0000313" key="11">
    <source>
        <dbReference type="Proteomes" id="UP001482620"/>
    </source>
</evidence>
<dbReference type="InterPro" id="IPR056327">
    <property type="entry name" value="ARMC9_CTLH-like_dom"/>
</dbReference>
<dbReference type="Proteomes" id="UP001482620">
    <property type="component" value="Unassembled WGS sequence"/>
</dbReference>
<dbReference type="Gene3D" id="2.130.10.10">
    <property type="entry name" value="YVTN repeat-like/Quinoprotein amine dehydrogenase"/>
    <property type="match status" value="2"/>
</dbReference>
<keyword evidence="5" id="KW-0967">Endosome</keyword>
<protein>
    <recommendedName>
        <fullName evidence="4">WD repeat-containing protein 91</fullName>
    </recommendedName>
</protein>
<feature type="compositionally biased region" description="Low complexity" evidence="8">
    <location>
        <begin position="300"/>
        <end position="325"/>
    </location>
</feature>
<sequence>MGPRLTGEGDELTVSRKKTAGIFRPEQTEQTSNGAGGLRGFTGTLKQLDSDIKADKEKGFRVDKIIDQLQQLVQSFDLSGLKEYWLHLDRRLFCRLEDVYRSTVNKLRTSIYRYYIINTIQKGNLEKTQEFFQKQALELQVRTSPDSGPTPSWFPCTISSLSSSSPVLLSFDAEVQKMTSLTEENEQLRQKLFALQTESRDQKEGDEMVQHKLPLYVQNMDRLGDTELDLVSSQRAISATVTPSRNFFSTFLPQGKRTPVKAPPITVGSSPSQAAVGRKESSVNQMAKPKEASQSKEVKAASNQSSSGESASSQSQQTANQTINQHSRHKRIQEHEKERKELFSRPSSQTPESKAEDVDLIPAMNISGEPPESSSREEGGLPVEQPFIKLSQEEYGEHHSSIMHCRVDTSGRRVASLDVDGVIKVWSFNPIMQTKATIMSKSPLLSLEWATKPDRLLLLGSGVGTVRLYDTDAKKNLYEMNIDETHPRILSLACSPSGSSFVCSAAALSRSGGDASVPRLPIPVSGQLLLWDTKTVKQQLQFSLEPEPVAINCTAFNHNGNLLVTGAADGVIRLFDMQRYESAMSWRAHDGEVYSVEFSYDENTVFSVGEDGKFIQWNIHRCGVKQSEQVLPQDATGPFVLSGYSGYKQVQVPRGRLFAFDSEGQHVLTCSSGGGLIYRVRNPHHQSSSN</sequence>
<evidence type="ECO:0000256" key="7">
    <source>
        <dbReference type="SAM" id="Coils"/>
    </source>
</evidence>
<dbReference type="SMART" id="SM00320">
    <property type="entry name" value="WD40"/>
    <property type="match status" value="4"/>
</dbReference>
<feature type="compositionally biased region" description="Basic and acidic residues" evidence="8">
    <location>
        <begin position="333"/>
        <end position="343"/>
    </location>
</feature>
<evidence type="ECO:0000256" key="2">
    <source>
        <dbReference type="ARBA" id="ARBA00004414"/>
    </source>
</evidence>
<evidence type="ECO:0000256" key="3">
    <source>
        <dbReference type="ARBA" id="ARBA00006128"/>
    </source>
</evidence>
<feature type="domain" description="ARMC9 CTLH-like" evidence="9">
    <location>
        <begin position="67"/>
        <end position="140"/>
    </location>
</feature>
<dbReference type="Pfam" id="PF23138">
    <property type="entry name" value="CTLH_Armc9"/>
    <property type="match status" value="1"/>
</dbReference>
<evidence type="ECO:0000259" key="9">
    <source>
        <dbReference type="Pfam" id="PF23138"/>
    </source>
</evidence>
<organism evidence="10 11">
    <name type="scientific">Ilyodon furcidens</name>
    <name type="common">goldbreast splitfin</name>
    <dbReference type="NCBI Taxonomy" id="33524"/>
    <lineage>
        <taxon>Eukaryota</taxon>
        <taxon>Metazoa</taxon>
        <taxon>Chordata</taxon>
        <taxon>Craniata</taxon>
        <taxon>Vertebrata</taxon>
        <taxon>Euteleostomi</taxon>
        <taxon>Actinopterygii</taxon>
        <taxon>Neopterygii</taxon>
        <taxon>Teleostei</taxon>
        <taxon>Neoteleostei</taxon>
        <taxon>Acanthomorphata</taxon>
        <taxon>Ovalentaria</taxon>
        <taxon>Atherinomorphae</taxon>
        <taxon>Cyprinodontiformes</taxon>
        <taxon>Goodeidae</taxon>
        <taxon>Ilyodon</taxon>
    </lineage>
</organism>
<evidence type="ECO:0000256" key="5">
    <source>
        <dbReference type="ARBA" id="ARBA00022753"/>
    </source>
</evidence>
<feature type="repeat" description="WD" evidence="6">
    <location>
        <begin position="586"/>
        <end position="619"/>
    </location>
</feature>
<dbReference type="Pfam" id="PF00400">
    <property type="entry name" value="WD40"/>
    <property type="match status" value="3"/>
</dbReference>
<dbReference type="InterPro" id="IPR039724">
    <property type="entry name" value="WDR91"/>
</dbReference>
<keyword evidence="6" id="KW-0853">WD repeat</keyword>
<evidence type="ECO:0000256" key="8">
    <source>
        <dbReference type="SAM" id="MobiDB-lite"/>
    </source>
</evidence>
<evidence type="ECO:0000256" key="6">
    <source>
        <dbReference type="PROSITE-ProRule" id="PRU00221"/>
    </source>
</evidence>
<dbReference type="EMBL" id="JAHRIQ010058176">
    <property type="protein sequence ID" value="MEQ2239441.1"/>
    <property type="molecule type" value="Genomic_DNA"/>
</dbReference>
<dbReference type="PROSITE" id="PS50082">
    <property type="entry name" value="WD_REPEATS_2"/>
    <property type="match status" value="2"/>
</dbReference>
<feature type="repeat" description="WD" evidence="6">
    <location>
        <begin position="544"/>
        <end position="585"/>
    </location>
</feature>
<dbReference type="InterPro" id="IPR015943">
    <property type="entry name" value="WD40/YVTN_repeat-like_dom_sf"/>
</dbReference>
<comment type="subcellular location">
    <subcellularLocation>
        <location evidence="1">Early endosome membrane</location>
        <topology evidence="1">Peripheral membrane protein</topology>
    </subcellularLocation>
    <subcellularLocation>
        <location evidence="2">Late endosome membrane</location>
    </subcellularLocation>
</comment>
<comment type="similarity">
    <text evidence="3">Belongs to the WD repeat WDR91 family.</text>
</comment>
<evidence type="ECO:0000256" key="1">
    <source>
        <dbReference type="ARBA" id="ARBA00004220"/>
    </source>
</evidence>